<evidence type="ECO:0000313" key="2">
    <source>
        <dbReference type="EMBL" id="SPJ27359.1"/>
    </source>
</evidence>
<dbReference type="AlphaFoldDB" id="A0A2R8C4K4"/>
<sequence length="143" mass="16679">MAEPYSFERHQRQPRTVTILIAVYAGLIALIILFNAAWWIMAGLALFTLPTLWDLVNDAKAGLTLDNQALSWFSGRHSAEVRLDEIDYLRFDTRWDFSVRVTIYLTSDKRVRLPYDSLPPHRVFEDVLQAHGLRVERHHFTIL</sequence>
<gene>
    <name evidence="2" type="ORF">TRM7615_00843</name>
</gene>
<accession>A0A2R8C4K4</accession>
<organism evidence="2 3">
    <name type="scientific">Falsiruegeria mediterranea M17</name>
    <dbReference type="NCBI Taxonomy" id="1200281"/>
    <lineage>
        <taxon>Bacteria</taxon>
        <taxon>Pseudomonadati</taxon>
        <taxon>Pseudomonadota</taxon>
        <taxon>Alphaproteobacteria</taxon>
        <taxon>Rhodobacterales</taxon>
        <taxon>Roseobacteraceae</taxon>
        <taxon>Falsiruegeria</taxon>
    </lineage>
</organism>
<protein>
    <submittedName>
        <fullName evidence="2">Uncharacterized protein</fullName>
    </submittedName>
</protein>
<dbReference type="OrthoDB" id="7867097at2"/>
<reference evidence="3" key="1">
    <citation type="submission" date="2018-03" db="EMBL/GenBank/DDBJ databases">
        <authorList>
            <person name="Rodrigo-Torres L."/>
            <person name="Arahal R. D."/>
            <person name="Lucena T."/>
        </authorList>
    </citation>
    <scope>NUCLEOTIDE SEQUENCE [LARGE SCALE GENOMIC DNA]</scope>
    <source>
        <strain evidence="3">CECT 7615</strain>
    </source>
</reference>
<feature type="transmembrane region" description="Helical" evidence="1">
    <location>
        <begin position="21"/>
        <end position="41"/>
    </location>
</feature>
<keyword evidence="1" id="KW-0812">Transmembrane</keyword>
<keyword evidence="1" id="KW-0472">Membrane</keyword>
<evidence type="ECO:0000256" key="1">
    <source>
        <dbReference type="SAM" id="Phobius"/>
    </source>
</evidence>
<dbReference type="Proteomes" id="UP000244898">
    <property type="component" value="Unassembled WGS sequence"/>
</dbReference>
<dbReference type="EMBL" id="ONZG01000002">
    <property type="protein sequence ID" value="SPJ27359.1"/>
    <property type="molecule type" value="Genomic_DNA"/>
</dbReference>
<name>A0A2R8C4K4_9RHOB</name>
<evidence type="ECO:0000313" key="3">
    <source>
        <dbReference type="Proteomes" id="UP000244898"/>
    </source>
</evidence>
<proteinExistence type="predicted"/>
<keyword evidence="1" id="KW-1133">Transmembrane helix</keyword>
<keyword evidence="3" id="KW-1185">Reference proteome</keyword>
<dbReference type="RefSeq" id="WP_108785657.1">
    <property type="nucleotide sequence ID" value="NZ_ONZG01000002.1"/>
</dbReference>